<evidence type="ECO:0000256" key="2">
    <source>
        <dbReference type="ARBA" id="ARBA00021714"/>
    </source>
</evidence>
<evidence type="ECO:0000256" key="4">
    <source>
        <dbReference type="ARBA" id="ARBA00022475"/>
    </source>
</evidence>
<keyword evidence="3 12" id="KW-0813">Transport</keyword>
<feature type="transmembrane region" description="Helical" evidence="12">
    <location>
        <begin position="249"/>
        <end position="273"/>
    </location>
</feature>
<dbReference type="PROSITE" id="PS01061">
    <property type="entry name" value="FLIP_2"/>
    <property type="match status" value="1"/>
</dbReference>
<keyword evidence="11 12" id="KW-1006">Bacterial flagellum protein export</keyword>
<proteinExistence type="inferred from homology"/>
<keyword evidence="8 12" id="KW-1133">Transmembrane helix</keyword>
<organism evidence="14">
    <name type="scientific">Schlesneria paludicola</name>
    <dbReference type="NCBI Taxonomy" id="360056"/>
    <lineage>
        <taxon>Bacteria</taxon>
        <taxon>Pseudomonadati</taxon>
        <taxon>Planctomycetota</taxon>
        <taxon>Planctomycetia</taxon>
        <taxon>Planctomycetales</taxon>
        <taxon>Planctomycetaceae</taxon>
        <taxon>Schlesneria</taxon>
    </lineage>
</organism>
<evidence type="ECO:0000256" key="12">
    <source>
        <dbReference type="RuleBase" id="RU362069"/>
    </source>
</evidence>
<dbReference type="PANTHER" id="PTHR30587:SF0">
    <property type="entry name" value="FLAGELLAR BIOSYNTHETIC PROTEIN FLIP"/>
    <property type="match status" value="1"/>
</dbReference>
<keyword evidence="10" id="KW-0975">Bacterial flagellum</keyword>
<feature type="compositionally biased region" description="Pro residues" evidence="13">
    <location>
        <begin position="55"/>
        <end position="73"/>
    </location>
</feature>
<dbReference type="AlphaFoldDB" id="A0A7C4LK85"/>
<keyword evidence="4 12" id="KW-1003">Cell membrane</keyword>
<evidence type="ECO:0000256" key="3">
    <source>
        <dbReference type="ARBA" id="ARBA00022448"/>
    </source>
</evidence>
<feature type="transmembrane region" description="Helical" evidence="12">
    <location>
        <begin position="91"/>
        <end position="121"/>
    </location>
</feature>
<name>A0A7C4LK85_9PLAN</name>
<feature type="region of interest" description="Disordered" evidence="13">
    <location>
        <begin position="46"/>
        <end position="77"/>
    </location>
</feature>
<dbReference type="EMBL" id="DSVQ01000001">
    <property type="protein sequence ID" value="HGT37679.1"/>
    <property type="molecule type" value="Genomic_DNA"/>
</dbReference>
<dbReference type="InterPro" id="IPR005838">
    <property type="entry name" value="T3SS_IM_P"/>
</dbReference>
<dbReference type="GO" id="GO:0044781">
    <property type="term" value="P:bacterial-type flagellum organization"/>
    <property type="evidence" value="ECO:0007669"/>
    <property type="project" value="UniProtKB-UniRule"/>
</dbReference>
<comment type="caution">
    <text evidence="14">The sequence shown here is derived from an EMBL/GenBank/DDBJ whole genome shotgun (WGS) entry which is preliminary data.</text>
</comment>
<evidence type="ECO:0000256" key="13">
    <source>
        <dbReference type="SAM" id="MobiDB-lite"/>
    </source>
</evidence>
<keyword evidence="5 12" id="KW-0812">Transmembrane</keyword>
<dbReference type="GO" id="GO:0009425">
    <property type="term" value="C:bacterial-type flagellum basal body"/>
    <property type="evidence" value="ECO:0007669"/>
    <property type="project" value="UniProtKB-SubCell"/>
</dbReference>
<dbReference type="GO" id="GO:0005886">
    <property type="term" value="C:plasma membrane"/>
    <property type="evidence" value="ECO:0007669"/>
    <property type="project" value="UniProtKB-SubCell"/>
</dbReference>
<evidence type="ECO:0000256" key="7">
    <source>
        <dbReference type="ARBA" id="ARBA00022927"/>
    </source>
</evidence>
<comment type="similarity">
    <text evidence="1 12">Belongs to the FliP/MopC/SpaP family.</text>
</comment>
<evidence type="ECO:0000256" key="5">
    <source>
        <dbReference type="ARBA" id="ARBA00022692"/>
    </source>
</evidence>
<reference evidence="14" key="1">
    <citation type="journal article" date="2020" name="mSystems">
        <title>Genome- and Community-Level Interaction Insights into Carbon Utilization and Element Cycling Functions of Hydrothermarchaeota in Hydrothermal Sediment.</title>
        <authorList>
            <person name="Zhou Z."/>
            <person name="Liu Y."/>
            <person name="Xu W."/>
            <person name="Pan J."/>
            <person name="Luo Z.H."/>
            <person name="Li M."/>
        </authorList>
    </citation>
    <scope>NUCLEOTIDE SEQUENCE [LARGE SCALE GENOMIC DNA]</scope>
    <source>
        <strain evidence="14">SpSt-508</strain>
    </source>
</reference>
<sequence length="314" mass="34199">MTRLGRFAANRALQRGLLLGWLALLWLAVTAPPAAGQSTGISRANRSALVSEPGAQPPAEVPPPRAAPAPLPELDPQQWTSPQGLTASLKVLLMLTVLTLAPSILIMTTCFIRFIVVLSLLRQALGTQQLPPNQVVVSLCLFLTAMVMWPVWRESYEQGVRPYTAPLPGEPPLDELTAFERAVQPMRRFMAEQIDRADNADAVWMFLDFQRAAGAAADAADAGAPQNYDDLPLSVLVPAYMLSELKVSFIIGFQIYLPFLVIDLAVSALLISMGMMMLPPVLISLPLKLLMFVLIDGWFLTVGMLLESVRPLSG</sequence>
<comment type="subcellular location">
    <subcellularLocation>
        <location evidence="12">Cell membrane</location>
        <topology evidence="12">Multi-pass membrane protein</topology>
    </subcellularLocation>
    <subcellularLocation>
        <location evidence="12">Bacterial flagellum basal body</location>
    </subcellularLocation>
</comment>
<evidence type="ECO:0000256" key="11">
    <source>
        <dbReference type="ARBA" id="ARBA00023225"/>
    </source>
</evidence>
<feature type="transmembrane region" description="Helical" evidence="12">
    <location>
        <begin position="285"/>
        <end position="306"/>
    </location>
</feature>
<dbReference type="PANTHER" id="PTHR30587">
    <property type="entry name" value="FLAGELLAR BIOSYNTHETIC PROTEIN FLIP"/>
    <property type="match status" value="1"/>
</dbReference>
<dbReference type="Pfam" id="PF00813">
    <property type="entry name" value="FliP"/>
    <property type="match status" value="1"/>
</dbReference>
<keyword evidence="14" id="KW-0969">Cilium</keyword>
<protein>
    <recommendedName>
        <fullName evidence="2 12">Flagellar biosynthetic protein FliP</fullName>
    </recommendedName>
</protein>
<evidence type="ECO:0000256" key="8">
    <source>
        <dbReference type="ARBA" id="ARBA00022989"/>
    </source>
</evidence>
<comment type="function">
    <text evidence="12">Plays a role in the flagellum-specific transport system.</text>
</comment>
<evidence type="ECO:0000256" key="1">
    <source>
        <dbReference type="ARBA" id="ARBA00006257"/>
    </source>
</evidence>
<evidence type="ECO:0000256" key="9">
    <source>
        <dbReference type="ARBA" id="ARBA00023136"/>
    </source>
</evidence>
<keyword evidence="6 12" id="KW-1005">Bacterial flagellum biogenesis</keyword>
<keyword evidence="7 12" id="KW-0653">Protein transport</keyword>
<keyword evidence="14" id="KW-0282">Flagellum</keyword>
<gene>
    <name evidence="12 14" type="primary">fliP</name>
    <name evidence="14" type="ORF">ENS64_00175</name>
</gene>
<dbReference type="NCBIfam" id="TIGR01103">
    <property type="entry name" value="fliP"/>
    <property type="match status" value="1"/>
</dbReference>
<evidence type="ECO:0000256" key="6">
    <source>
        <dbReference type="ARBA" id="ARBA00022795"/>
    </source>
</evidence>
<keyword evidence="14" id="KW-0966">Cell projection</keyword>
<dbReference type="NCBIfam" id="NF009438">
    <property type="entry name" value="PRK12797.1"/>
    <property type="match status" value="1"/>
</dbReference>
<evidence type="ECO:0000313" key="14">
    <source>
        <dbReference type="EMBL" id="HGT37679.1"/>
    </source>
</evidence>
<dbReference type="GO" id="GO:0009306">
    <property type="term" value="P:protein secretion"/>
    <property type="evidence" value="ECO:0007669"/>
    <property type="project" value="UniProtKB-UniRule"/>
</dbReference>
<evidence type="ECO:0000256" key="10">
    <source>
        <dbReference type="ARBA" id="ARBA00023143"/>
    </source>
</evidence>
<feature type="transmembrane region" description="Helical" evidence="12">
    <location>
        <begin position="133"/>
        <end position="152"/>
    </location>
</feature>
<accession>A0A7C4LK85</accession>
<keyword evidence="9 12" id="KW-0472">Membrane</keyword>
<dbReference type="InterPro" id="IPR005837">
    <property type="entry name" value="FliP"/>
</dbReference>
<dbReference type="PRINTS" id="PR01302">
    <property type="entry name" value="TYPE3IMPPROT"/>
</dbReference>